<name>A0AA38R2V7_9PEZI</name>
<sequence>MDTGMEQASCYVAQMASHIHLSQAGIHVFILNTASAVHPPNTAASHFQSIYIIDELMICTSRLSPSSDFVHSQVPVTPNRRAFETRIVPLPGAHLTLISPSAPNSPQRRLPVSSL</sequence>
<evidence type="ECO:0000313" key="2">
    <source>
        <dbReference type="Proteomes" id="UP001174694"/>
    </source>
</evidence>
<organism evidence="1 2">
    <name type="scientific">Pleurostoma richardsiae</name>
    <dbReference type="NCBI Taxonomy" id="41990"/>
    <lineage>
        <taxon>Eukaryota</taxon>
        <taxon>Fungi</taxon>
        <taxon>Dikarya</taxon>
        <taxon>Ascomycota</taxon>
        <taxon>Pezizomycotina</taxon>
        <taxon>Sordariomycetes</taxon>
        <taxon>Sordariomycetidae</taxon>
        <taxon>Calosphaeriales</taxon>
        <taxon>Pleurostomataceae</taxon>
        <taxon>Pleurostoma</taxon>
    </lineage>
</organism>
<proteinExistence type="predicted"/>
<evidence type="ECO:0000313" key="1">
    <source>
        <dbReference type="EMBL" id="KAJ9131738.1"/>
    </source>
</evidence>
<gene>
    <name evidence="1" type="ORF">NKR23_g11581</name>
</gene>
<comment type="caution">
    <text evidence="1">The sequence shown here is derived from an EMBL/GenBank/DDBJ whole genome shotgun (WGS) entry which is preliminary data.</text>
</comment>
<reference evidence="1" key="1">
    <citation type="submission" date="2022-07" db="EMBL/GenBank/DDBJ databases">
        <title>Fungi with potential for degradation of polypropylene.</title>
        <authorList>
            <person name="Gostincar C."/>
        </authorList>
    </citation>
    <scope>NUCLEOTIDE SEQUENCE</scope>
    <source>
        <strain evidence="1">EXF-13308</strain>
    </source>
</reference>
<keyword evidence="2" id="KW-1185">Reference proteome</keyword>
<dbReference type="AlphaFoldDB" id="A0AA38R2V7"/>
<accession>A0AA38R2V7</accession>
<dbReference type="Proteomes" id="UP001174694">
    <property type="component" value="Unassembled WGS sequence"/>
</dbReference>
<protein>
    <submittedName>
        <fullName evidence="1">Uncharacterized protein</fullName>
    </submittedName>
</protein>
<dbReference type="EMBL" id="JANBVO010000064">
    <property type="protein sequence ID" value="KAJ9131738.1"/>
    <property type="molecule type" value="Genomic_DNA"/>
</dbReference>